<gene>
    <name evidence="1" type="ORF">TE42_07930</name>
</gene>
<dbReference type="Proteomes" id="UP000035067">
    <property type="component" value="Unassembled WGS sequence"/>
</dbReference>
<dbReference type="InterPro" id="IPR036428">
    <property type="entry name" value="PCD_sf"/>
</dbReference>
<evidence type="ECO:0000313" key="2">
    <source>
        <dbReference type="Proteomes" id="UP000035067"/>
    </source>
</evidence>
<reference evidence="1 2" key="1">
    <citation type="submission" date="2015-01" db="EMBL/GenBank/DDBJ databases">
        <title>Lifestyle Evolution in Cyanobacterial Symbionts of Sponges.</title>
        <authorList>
            <person name="Burgsdorf I."/>
            <person name="Slaby B.M."/>
            <person name="Handley K.M."/>
            <person name="Haber M."/>
            <person name="Blom J."/>
            <person name="Marshall C.W."/>
            <person name="Gilbert J.A."/>
            <person name="Hentschel U."/>
            <person name="Steindler L."/>
        </authorList>
    </citation>
    <scope>NUCLEOTIDE SEQUENCE [LARGE SCALE GENOMIC DNA]</scope>
    <source>
        <strain evidence="1">SP3</strain>
    </source>
</reference>
<evidence type="ECO:0000313" key="1">
    <source>
        <dbReference type="EMBL" id="KKZ11441.1"/>
    </source>
</evidence>
<proteinExistence type="predicted"/>
<dbReference type="Gene3D" id="3.30.1360.20">
    <property type="entry name" value="Transcriptional coactivator/pterin dehydratase"/>
    <property type="match status" value="1"/>
</dbReference>
<dbReference type="SUPFAM" id="SSF55248">
    <property type="entry name" value="PCD-like"/>
    <property type="match status" value="1"/>
</dbReference>
<protein>
    <submittedName>
        <fullName evidence="1">Uncharacterized protein</fullName>
    </submittedName>
</protein>
<name>A0A0G2HJY9_9SYNE</name>
<dbReference type="EMBL" id="JXQG01000052">
    <property type="protein sequence ID" value="KKZ11441.1"/>
    <property type="molecule type" value="Genomic_DNA"/>
</dbReference>
<accession>A0A0G2HJY9</accession>
<dbReference type="GO" id="GO:0006729">
    <property type="term" value="P:tetrahydrobiopterin biosynthetic process"/>
    <property type="evidence" value="ECO:0007669"/>
    <property type="project" value="InterPro"/>
</dbReference>
<dbReference type="AlphaFoldDB" id="A0A0G2HJY9"/>
<organism evidence="1 2">
    <name type="scientific">Candidatus Synechococcus spongiarum SP3</name>
    <dbReference type="NCBI Taxonomy" id="1604020"/>
    <lineage>
        <taxon>Bacteria</taxon>
        <taxon>Bacillati</taxon>
        <taxon>Cyanobacteriota</taxon>
        <taxon>Cyanophyceae</taxon>
        <taxon>Synechococcales</taxon>
        <taxon>Synechococcaceae</taxon>
        <taxon>Synechococcus</taxon>
    </lineage>
</organism>
<comment type="caution">
    <text evidence="1">The sequence shown here is derived from an EMBL/GenBank/DDBJ whole genome shotgun (WGS) entry which is preliminary data.</text>
</comment>
<sequence>MGSPSLDPAWSQRQRPPRLERRLAFAGYRQVRDFLERLEQLCEQHQRYPDLSFGRTYVNLTIYPEQDTTGVGSAEEEFSREIDRLLQVEGDAQSVNMNQC</sequence>
<dbReference type="PATRIC" id="fig|1604020.3.peg.1559"/>
<dbReference type="GO" id="GO:0008124">
    <property type="term" value="F:4-alpha-hydroxytetrahydrobiopterin dehydratase activity"/>
    <property type="evidence" value="ECO:0007669"/>
    <property type="project" value="InterPro"/>
</dbReference>